<keyword evidence="6 7" id="KW-0472">Membrane</keyword>
<evidence type="ECO:0000313" key="9">
    <source>
        <dbReference type="EMBL" id="AQG82446.1"/>
    </source>
</evidence>
<keyword evidence="2 7" id="KW-1003">Cell membrane</keyword>
<dbReference type="InterPro" id="IPR003439">
    <property type="entry name" value="ABC_transporter-like_ATP-bd"/>
</dbReference>
<dbReference type="GO" id="GO:0043190">
    <property type="term" value="C:ATP-binding cassette (ABC) transporter complex"/>
    <property type="evidence" value="ECO:0007669"/>
    <property type="project" value="InterPro"/>
</dbReference>
<comment type="function">
    <text evidence="7">Part of the ABC transporter complex PotABCD involved in spermidine/putrescine import. Responsible for energy coupling to the transport system.</text>
</comment>
<keyword evidence="4 7" id="KW-0067">ATP-binding</keyword>
<comment type="similarity">
    <text evidence="7">Belongs to the ABC transporter superfamily. Spermidine/putrescine importer (TC 3.A.1.11.1) family.</text>
</comment>
<dbReference type="PANTHER" id="PTHR42781">
    <property type="entry name" value="SPERMIDINE/PUTRESCINE IMPORT ATP-BINDING PROTEIN POTA"/>
    <property type="match status" value="1"/>
</dbReference>
<dbReference type="NCBIfam" id="TIGR01187">
    <property type="entry name" value="potA"/>
    <property type="match status" value="1"/>
</dbReference>
<dbReference type="STRING" id="1178516.AWR27_11425"/>
<dbReference type="EC" id="7.6.2.11" evidence="7"/>
<sequence length="363" mass="40459">MLTPPPTITATERPLVRLERIEKSFGSNRVIPLLNLAIRRGEFLTLLGPSGCGKTTLLRMIAGFETPSAGRVLLDGEDITSLPPYRRNVNTVFQNYALFPHLNVSDNVAFGLKQHGVAKADRTEQVQQALAMVQMDVFASRKPKELSGGQQQRVALARAIVNRPKVLLLDEPLAALDLKLRKQMQQELKNLHEQLGITFVFVTHDQEEALTMSDRIAVMNRGVIDQLDAPQTVYNHPRTRFVADFIGENNTLPGTFDGQTFRRGEVVIPVVDTPNVAPGRAFLFIRPEHVVINRQRPADTFALPAQLTGRTFLGNQWKIHCTLTDSGERIDVAVRPDELSALDGYETVYLNWPVAKATLANDQ</sequence>
<dbReference type="Proteomes" id="UP000187941">
    <property type="component" value="Chromosome"/>
</dbReference>
<comment type="catalytic activity">
    <reaction evidence="7">
        <text>ATP + H2O + polyamine-[polyamine-binding protein]Side 1 = ADP + phosphate + polyamineSide 2 + [polyamine-binding protein]Side 1.</text>
        <dbReference type="EC" id="7.6.2.11"/>
    </reaction>
</comment>
<keyword evidence="3 7" id="KW-0547">Nucleotide-binding</keyword>
<dbReference type="EMBL" id="CP014263">
    <property type="protein sequence ID" value="AQG82446.1"/>
    <property type="molecule type" value="Genomic_DNA"/>
</dbReference>
<dbReference type="PANTHER" id="PTHR42781:SF4">
    <property type="entry name" value="SPERMIDINE_PUTRESCINE IMPORT ATP-BINDING PROTEIN POTA"/>
    <property type="match status" value="1"/>
</dbReference>
<evidence type="ECO:0000256" key="2">
    <source>
        <dbReference type="ARBA" id="ARBA00022475"/>
    </source>
</evidence>
<evidence type="ECO:0000259" key="8">
    <source>
        <dbReference type="PROSITE" id="PS50893"/>
    </source>
</evidence>
<dbReference type="Pfam" id="PF00005">
    <property type="entry name" value="ABC_tran"/>
    <property type="match status" value="1"/>
</dbReference>
<dbReference type="PROSITE" id="PS50893">
    <property type="entry name" value="ABC_TRANSPORTER_2"/>
    <property type="match status" value="1"/>
</dbReference>
<dbReference type="Gene3D" id="2.40.50.100">
    <property type="match status" value="1"/>
</dbReference>
<dbReference type="OrthoDB" id="1114670at2"/>
<evidence type="ECO:0000256" key="1">
    <source>
        <dbReference type="ARBA" id="ARBA00022448"/>
    </source>
</evidence>
<feature type="domain" description="ABC transporter" evidence="8">
    <location>
        <begin position="16"/>
        <end position="246"/>
    </location>
</feature>
<dbReference type="InterPro" id="IPR008995">
    <property type="entry name" value="Mo/tungstate-bd_C_term_dom"/>
</dbReference>
<reference evidence="9 10" key="1">
    <citation type="submission" date="2016-01" db="EMBL/GenBank/DDBJ databases">
        <authorList>
            <person name="Oliw E.H."/>
        </authorList>
    </citation>
    <scope>NUCLEOTIDE SEQUENCE [LARGE SCALE GENOMIC DNA]</scope>
    <source>
        <strain evidence="9 10">DY10</strain>
    </source>
</reference>
<dbReference type="KEGG" id="smon:AWR27_11425"/>
<dbReference type="SUPFAM" id="SSF50331">
    <property type="entry name" value="MOP-like"/>
    <property type="match status" value="1"/>
</dbReference>
<dbReference type="GO" id="GO:0015594">
    <property type="term" value="F:ABC-type putrescine transporter activity"/>
    <property type="evidence" value="ECO:0007669"/>
    <property type="project" value="InterPro"/>
</dbReference>
<accession>A0A1P9X471</accession>
<evidence type="ECO:0000256" key="7">
    <source>
        <dbReference type="RuleBase" id="RU364083"/>
    </source>
</evidence>
<evidence type="ECO:0000313" key="10">
    <source>
        <dbReference type="Proteomes" id="UP000187941"/>
    </source>
</evidence>
<dbReference type="InterPro" id="IPR027417">
    <property type="entry name" value="P-loop_NTPase"/>
</dbReference>
<dbReference type="SUPFAM" id="SSF52540">
    <property type="entry name" value="P-loop containing nucleoside triphosphate hydrolases"/>
    <property type="match status" value="1"/>
</dbReference>
<dbReference type="InterPro" id="IPR017879">
    <property type="entry name" value="PotA_ATP-bd"/>
</dbReference>
<organism evidence="9 10">
    <name type="scientific">Spirosoma montaniterrae</name>
    <dbReference type="NCBI Taxonomy" id="1178516"/>
    <lineage>
        <taxon>Bacteria</taxon>
        <taxon>Pseudomonadati</taxon>
        <taxon>Bacteroidota</taxon>
        <taxon>Cytophagia</taxon>
        <taxon>Cytophagales</taxon>
        <taxon>Cytophagaceae</taxon>
        <taxon>Spirosoma</taxon>
    </lineage>
</organism>
<name>A0A1P9X471_9BACT</name>
<dbReference type="GO" id="GO:0016887">
    <property type="term" value="F:ATP hydrolysis activity"/>
    <property type="evidence" value="ECO:0007669"/>
    <property type="project" value="InterPro"/>
</dbReference>
<keyword evidence="5 7" id="KW-1278">Translocase</keyword>
<dbReference type="InterPro" id="IPR013611">
    <property type="entry name" value="Transp-assoc_OB_typ2"/>
</dbReference>
<evidence type="ECO:0000256" key="5">
    <source>
        <dbReference type="ARBA" id="ARBA00022967"/>
    </source>
</evidence>
<comment type="subunit">
    <text evidence="7">The complex is composed of two ATP-binding proteins (PotA), two transmembrane proteins (PotB and PotC) and a solute-binding protein (PotD).</text>
</comment>
<dbReference type="Gene3D" id="3.40.50.300">
    <property type="entry name" value="P-loop containing nucleotide triphosphate hydrolases"/>
    <property type="match status" value="1"/>
</dbReference>
<dbReference type="AlphaFoldDB" id="A0A1P9X471"/>
<dbReference type="InterPro" id="IPR017871">
    <property type="entry name" value="ABC_transporter-like_CS"/>
</dbReference>
<dbReference type="InterPro" id="IPR005893">
    <property type="entry name" value="PotA-like"/>
</dbReference>
<dbReference type="CDD" id="cd03300">
    <property type="entry name" value="ABC_PotA_N"/>
    <property type="match status" value="1"/>
</dbReference>
<evidence type="ECO:0000256" key="4">
    <source>
        <dbReference type="ARBA" id="ARBA00022840"/>
    </source>
</evidence>
<gene>
    <name evidence="7" type="primary">potA</name>
    <name evidence="9" type="ORF">AWR27_11425</name>
</gene>
<evidence type="ECO:0000256" key="6">
    <source>
        <dbReference type="ARBA" id="ARBA00023136"/>
    </source>
</evidence>
<dbReference type="FunFam" id="3.40.50.300:FF:000133">
    <property type="entry name" value="Spermidine/putrescine import ATP-binding protein PotA"/>
    <property type="match status" value="1"/>
</dbReference>
<dbReference type="InterPro" id="IPR003593">
    <property type="entry name" value="AAA+_ATPase"/>
</dbReference>
<proteinExistence type="inferred from homology"/>
<keyword evidence="1 7" id="KW-0813">Transport</keyword>
<dbReference type="GO" id="GO:0005524">
    <property type="term" value="F:ATP binding"/>
    <property type="evidence" value="ECO:0007669"/>
    <property type="project" value="UniProtKB-KW"/>
</dbReference>
<dbReference type="SMART" id="SM00382">
    <property type="entry name" value="AAA"/>
    <property type="match status" value="1"/>
</dbReference>
<dbReference type="Pfam" id="PF08402">
    <property type="entry name" value="TOBE_2"/>
    <property type="match status" value="1"/>
</dbReference>
<evidence type="ECO:0000256" key="3">
    <source>
        <dbReference type="ARBA" id="ARBA00022741"/>
    </source>
</evidence>
<dbReference type="PROSITE" id="PS00211">
    <property type="entry name" value="ABC_TRANSPORTER_1"/>
    <property type="match status" value="1"/>
</dbReference>
<protein>
    <recommendedName>
        <fullName evidence="7">Spermidine/putrescine import ATP-binding protein PotA</fullName>
        <ecNumber evidence="7">7.6.2.11</ecNumber>
    </recommendedName>
</protein>
<keyword evidence="10" id="KW-1185">Reference proteome</keyword>
<dbReference type="InterPro" id="IPR050093">
    <property type="entry name" value="ABC_SmlMolc_Importer"/>
</dbReference>